<dbReference type="EMBL" id="CAJPVI010000031">
    <property type="protein sequence ID" value="CAG2154679.1"/>
    <property type="molecule type" value="Genomic_DNA"/>
</dbReference>
<evidence type="ECO:0000313" key="2">
    <source>
        <dbReference type="Proteomes" id="UP000672657"/>
    </source>
</evidence>
<comment type="caution">
    <text evidence="1">The sequence shown here is derived from an EMBL/GenBank/DDBJ whole genome shotgun (WGS) entry which is preliminary data.</text>
</comment>
<name>A0ABN7Q2H6_9BURK</name>
<sequence>MLVKFVKQLAFAKPSADNGKFGLSRKADV</sequence>
<gene>
    <name evidence="1" type="ORF">LMG26411_04685</name>
</gene>
<organism evidence="1 2">
    <name type="scientific">Cupriavidus numazuensis</name>
    <dbReference type="NCBI Taxonomy" id="221992"/>
    <lineage>
        <taxon>Bacteria</taxon>
        <taxon>Pseudomonadati</taxon>
        <taxon>Pseudomonadota</taxon>
        <taxon>Betaproteobacteria</taxon>
        <taxon>Burkholderiales</taxon>
        <taxon>Burkholderiaceae</taxon>
        <taxon>Cupriavidus</taxon>
    </lineage>
</organism>
<proteinExistence type="predicted"/>
<accession>A0ABN7Q2H6</accession>
<reference evidence="1 2" key="1">
    <citation type="submission" date="2021-03" db="EMBL/GenBank/DDBJ databases">
        <authorList>
            <person name="Peeters C."/>
        </authorList>
    </citation>
    <scope>NUCLEOTIDE SEQUENCE [LARGE SCALE GENOMIC DNA]</scope>
    <source>
        <strain evidence="1 2">LMG 26411</strain>
    </source>
</reference>
<protein>
    <submittedName>
        <fullName evidence="1">Uncharacterized protein</fullName>
    </submittedName>
</protein>
<dbReference type="Proteomes" id="UP000672657">
    <property type="component" value="Unassembled WGS sequence"/>
</dbReference>
<keyword evidence="2" id="KW-1185">Reference proteome</keyword>
<evidence type="ECO:0000313" key="1">
    <source>
        <dbReference type="EMBL" id="CAG2154679.1"/>
    </source>
</evidence>